<dbReference type="GO" id="GO:0005096">
    <property type="term" value="F:GTPase activator activity"/>
    <property type="evidence" value="ECO:0007669"/>
    <property type="project" value="UniProtKB-KW"/>
</dbReference>
<dbReference type="SUPFAM" id="SSF48350">
    <property type="entry name" value="GTPase activation domain, GAP"/>
    <property type="match status" value="1"/>
</dbReference>
<dbReference type="OrthoDB" id="3196451at2759"/>
<feature type="domain" description="Rho-GAP" evidence="3">
    <location>
        <begin position="77"/>
        <end position="286"/>
    </location>
</feature>
<evidence type="ECO:0000256" key="1">
    <source>
        <dbReference type="ARBA" id="ARBA00022468"/>
    </source>
</evidence>
<feature type="compositionally biased region" description="Basic residues" evidence="2">
    <location>
        <begin position="642"/>
        <end position="653"/>
    </location>
</feature>
<feature type="compositionally biased region" description="Low complexity" evidence="2">
    <location>
        <begin position="549"/>
        <end position="561"/>
    </location>
</feature>
<sequence>MANGTHNNTAGARQNNNEPKPAPSASETVTAKRDLASWWKTFKRGTTRKEEEKENNSPQGIFGVPLQTSIRYANVAISLYNDDGKSYIYGYVPIVVAKCGVFLKEKATDVEGIFRLAGAEKRIKELRSTFDSPDRYGKGLDWTGYTVHDAANILRRYFNHLPEPIIPLDFYDRFRDPIRNHQAQAVGPMDAQSPDIGDFNAEEAIERYKQLITELPPLNRQLLLYILDLLAVFASKSDLNKMPTPNLAAIFQPGLLSHPTHDMAPAEYRLSQDVLIFLIENQDSFLIGMKGTAADEETVREVQSGAPTPKTPSSPGPGRSKTTVARSGSNASAGAESVRKFGGIRRNVSVSSRGSKQSMGSPGPVTPSYGNSSGGSGVHRSNTLPSKKSPAVPASRFPRDGRERPSDPPTPVTGGPGAPPPASAQPDLQSTPRSGLPPMVEQSPPSASEVTRPVSSEGTTPTAATVASGPQLNLPTEKALKIDSSVDLQSTSANLPPNHRNLSNTPSTASAGTPARTFTSMFNRSPTSENEKKEVRKPNKLQKKRIPGSNNHSAHSSSHSLHAVEGEHPMSPVGSSAALLQGEAAKEQSTSTEASNAPHRSTGLNLKPTLSPSNSFNSHSSVTDYSEHDYSGDPNARPEREKRKHRWRRASPNRKRDHESKDISSEHAPLAGPEHRSTTSVGSTSRALQAMNVDTVHSAPGEGQATPTHVLHTSSEPANKDPEKKGPIDWFRGKLQERREREGEKAREKEKRGKTPPRGETSVPRQSMGQAPDGLRGDNRGRSMDVPRKDEAEGS</sequence>
<dbReference type="AlphaFoldDB" id="A0A6A6HM56"/>
<feature type="compositionally biased region" description="Basic and acidic residues" evidence="2">
    <location>
        <begin position="718"/>
        <end position="753"/>
    </location>
</feature>
<dbReference type="GO" id="GO:0007165">
    <property type="term" value="P:signal transduction"/>
    <property type="evidence" value="ECO:0007669"/>
    <property type="project" value="InterPro"/>
</dbReference>
<feature type="compositionally biased region" description="Basic and acidic residues" evidence="2">
    <location>
        <begin position="397"/>
        <end position="406"/>
    </location>
</feature>
<dbReference type="PROSITE" id="PS50238">
    <property type="entry name" value="RHOGAP"/>
    <property type="match status" value="1"/>
</dbReference>
<feature type="compositionally biased region" description="Polar residues" evidence="2">
    <location>
        <begin position="705"/>
        <end position="717"/>
    </location>
</feature>
<organism evidence="4 5">
    <name type="scientific">Viridothelium virens</name>
    <name type="common">Speckled blister lichen</name>
    <name type="synonym">Trypethelium virens</name>
    <dbReference type="NCBI Taxonomy" id="1048519"/>
    <lineage>
        <taxon>Eukaryota</taxon>
        <taxon>Fungi</taxon>
        <taxon>Dikarya</taxon>
        <taxon>Ascomycota</taxon>
        <taxon>Pezizomycotina</taxon>
        <taxon>Dothideomycetes</taxon>
        <taxon>Dothideomycetes incertae sedis</taxon>
        <taxon>Trypetheliales</taxon>
        <taxon>Trypetheliaceae</taxon>
        <taxon>Viridothelium</taxon>
    </lineage>
</organism>
<dbReference type="Pfam" id="PF00620">
    <property type="entry name" value="RhoGAP"/>
    <property type="match status" value="1"/>
</dbReference>
<dbReference type="Proteomes" id="UP000800092">
    <property type="component" value="Unassembled WGS sequence"/>
</dbReference>
<gene>
    <name evidence="4" type="ORF">EV356DRAFT_439288</name>
</gene>
<keyword evidence="1" id="KW-0343">GTPase activation</keyword>
<feature type="compositionally biased region" description="Basic and acidic residues" evidence="2">
    <location>
        <begin position="654"/>
        <end position="665"/>
    </location>
</feature>
<feature type="compositionally biased region" description="Low complexity" evidence="2">
    <location>
        <begin position="611"/>
        <end position="621"/>
    </location>
</feature>
<accession>A0A6A6HM56</accession>
<feature type="region of interest" description="Disordered" evidence="2">
    <location>
        <begin position="1"/>
        <end position="33"/>
    </location>
</feature>
<feature type="compositionally biased region" description="Basic and acidic residues" evidence="2">
    <location>
        <begin position="625"/>
        <end position="641"/>
    </location>
</feature>
<dbReference type="InterPro" id="IPR008936">
    <property type="entry name" value="Rho_GTPase_activation_prot"/>
</dbReference>
<feature type="compositionally biased region" description="Polar residues" evidence="2">
    <location>
        <begin position="678"/>
        <end position="687"/>
    </location>
</feature>
<feature type="compositionally biased region" description="Basic and acidic residues" evidence="2">
    <location>
        <begin position="775"/>
        <end position="795"/>
    </location>
</feature>
<feature type="compositionally biased region" description="Pro residues" evidence="2">
    <location>
        <begin position="407"/>
        <end position="423"/>
    </location>
</feature>
<feature type="region of interest" description="Disordered" evidence="2">
    <location>
        <begin position="296"/>
        <end position="795"/>
    </location>
</feature>
<feature type="compositionally biased region" description="Polar residues" evidence="2">
    <location>
        <begin position="1"/>
        <end position="18"/>
    </location>
</feature>
<dbReference type="PANTHER" id="PTHR15228:SF25">
    <property type="entry name" value="F-BAR DOMAIN-CONTAINING PROTEIN"/>
    <property type="match status" value="1"/>
</dbReference>
<dbReference type="InterPro" id="IPR051025">
    <property type="entry name" value="RhoGAP"/>
</dbReference>
<feature type="compositionally biased region" description="Polar residues" evidence="2">
    <location>
        <begin position="443"/>
        <end position="474"/>
    </location>
</feature>
<reference evidence="4" key="1">
    <citation type="journal article" date="2020" name="Stud. Mycol.">
        <title>101 Dothideomycetes genomes: a test case for predicting lifestyles and emergence of pathogens.</title>
        <authorList>
            <person name="Haridas S."/>
            <person name="Albert R."/>
            <person name="Binder M."/>
            <person name="Bloem J."/>
            <person name="Labutti K."/>
            <person name="Salamov A."/>
            <person name="Andreopoulos B."/>
            <person name="Baker S."/>
            <person name="Barry K."/>
            <person name="Bills G."/>
            <person name="Bluhm B."/>
            <person name="Cannon C."/>
            <person name="Castanera R."/>
            <person name="Culley D."/>
            <person name="Daum C."/>
            <person name="Ezra D."/>
            <person name="Gonzalez J."/>
            <person name="Henrissat B."/>
            <person name="Kuo A."/>
            <person name="Liang C."/>
            <person name="Lipzen A."/>
            <person name="Lutzoni F."/>
            <person name="Magnuson J."/>
            <person name="Mondo S."/>
            <person name="Nolan M."/>
            <person name="Ohm R."/>
            <person name="Pangilinan J."/>
            <person name="Park H.-J."/>
            <person name="Ramirez L."/>
            <person name="Alfaro M."/>
            <person name="Sun H."/>
            <person name="Tritt A."/>
            <person name="Yoshinaga Y."/>
            <person name="Zwiers L.-H."/>
            <person name="Turgeon B."/>
            <person name="Goodwin S."/>
            <person name="Spatafora J."/>
            <person name="Crous P."/>
            <person name="Grigoriev I."/>
        </authorList>
    </citation>
    <scope>NUCLEOTIDE SEQUENCE</scope>
    <source>
        <strain evidence="4">Tuck. ex Michener</strain>
    </source>
</reference>
<dbReference type="EMBL" id="ML991773">
    <property type="protein sequence ID" value="KAF2239224.1"/>
    <property type="molecule type" value="Genomic_DNA"/>
</dbReference>
<protein>
    <recommendedName>
        <fullName evidence="3">Rho-GAP domain-containing protein</fullName>
    </recommendedName>
</protein>
<dbReference type="PANTHER" id="PTHR15228">
    <property type="entry name" value="SPERMATHECAL PHYSIOLOGY VARIANT"/>
    <property type="match status" value="1"/>
</dbReference>
<evidence type="ECO:0000256" key="2">
    <source>
        <dbReference type="SAM" id="MobiDB-lite"/>
    </source>
</evidence>
<evidence type="ECO:0000313" key="5">
    <source>
        <dbReference type="Proteomes" id="UP000800092"/>
    </source>
</evidence>
<name>A0A6A6HM56_VIRVR</name>
<feature type="compositionally biased region" description="Polar residues" evidence="2">
    <location>
        <begin position="348"/>
        <end position="360"/>
    </location>
</feature>
<dbReference type="GO" id="GO:0005938">
    <property type="term" value="C:cell cortex"/>
    <property type="evidence" value="ECO:0007669"/>
    <property type="project" value="TreeGrafter"/>
</dbReference>
<dbReference type="Gene3D" id="1.10.555.10">
    <property type="entry name" value="Rho GTPase activation protein"/>
    <property type="match status" value="1"/>
</dbReference>
<evidence type="ECO:0000259" key="3">
    <source>
        <dbReference type="PROSITE" id="PS50238"/>
    </source>
</evidence>
<dbReference type="GO" id="GO:0060237">
    <property type="term" value="P:regulation of fungal-type cell wall organization"/>
    <property type="evidence" value="ECO:0007669"/>
    <property type="project" value="TreeGrafter"/>
</dbReference>
<feature type="compositionally biased region" description="Polar residues" evidence="2">
    <location>
        <begin position="486"/>
        <end position="528"/>
    </location>
</feature>
<proteinExistence type="predicted"/>
<dbReference type="SMART" id="SM00324">
    <property type="entry name" value="RhoGAP"/>
    <property type="match status" value="1"/>
</dbReference>
<dbReference type="InterPro" id="IPR000198">
    <property type="entry name" value="RhoGAP_dom"/>
</dbReference>
<keyword evidence="5" id="KW-1185">Reference proteome</keyword>
<dbReference type="CDD" id="cd04396">
    <property type="entry name" value="RhoGAP_fSAC7_BAG7"/>
    <property type="match status" value="1"/>
</dbReference>
<feature type="compositionally biased region" description="Polar residues" evidence="2">
    <location>
        <begin position="587"/>
        <end position="610"/>
    </location>
</feature>
<evidence type="ECO:0000313" key="4">
    <source>
        <dbReference type="EMBL" id="KAF2239224.1"/>
    </source>
</evidence>